<accession>I7G4Y8</accession>
<evidence type="ECO:0000313" key="1">
    <source>
        <dbReference type="EMBL" id="BAE89058.1"/>
    </source>
</evidence>
<sequence length="62" mass="7735">MNRELVNEKIYLRKFSKTQHRKMKNWKQGLQTWEIENEQSCNWNSKKENRIRVKKILEKLMA</sequence>
<name>I7G4Y8_MACFA</name>
<dbReference type="EMBL" id="AB171996">
    <property type="protein sequence ID" value="BAE89058.1"/>
    <property type="molecule type" value="mRNA"/>
</dbReference>
<dbReference type="AlphaFoldDB" id="I7G4Y8"/>
<reference evidence="1" key="1">
    <citation type="journal article" date="2007" name="PLoS Biol.">
        <title>Rate of evolution in brain-expressed genes in humans and other primates.</title>
        <authorList>
            <person name="Wang H.-Y."/>
            <person name="Chien H.-C."/>
            <person name="Osada N."/>
            <person name="Hashimoto K."/>
            <person name="Sugano S."/>
            <person name="Gojobori T."/>
            <person name="Chou C.-K."/>
            <person name="Tsai S.-F."/>
            <person name="Wu C.-I."/>
            <person name="Shen C.-K.J."/>
        </authorList>
    </citation>
    <scope>NUCLEOTIDE SEQUENCE</scope>
</reference>
<organism evidence="1">
    <name type="scientific">Macaca fascicularis</name>
    <name type="common">Crab-eating macaque</name>
    <name type="synonym">Cynomolgus monkey</name>
    <dbReference type="NCBI Taxonomy" id="9541"/>
    <lineage>
        <taxon>Eukaryota</taxon>
        <taxon>Metazoa</taxon>
        <taxon>Chordata</taxon>
        <taxon>Craniata</taxon>
        <taxon>Vertebrata</taxon>
        <taxon>Euteleostomi</taxon>
        <taxon>Mammalia</taxon>
        <taxon>Eutheria</taxon>
        <taxon>Euarchontoglires</taxon>
        <taxon>Primates</taxon>
        <taxon>Haplorrhini</taxon>
        <taxon>Catarrhini</taxon>
        <taxon>Cercopithecidae</taxon>
        <taxon>Cercopithecinae</taxon>
        <taxon>Macaca</taxon>
    </lineage>
</organism>
<protein>
    <submittedName>
        <fullName evidence="1">Macaca fascicularis brain cDNA clone: QflA-16248, similar to human hypothetical gene supported by AK091211; AK125852(LOC401484), mRNA, RefSeq: XM_376801.1</fullName>
    </submittedName>
</protein>
<proteinExistence type="evidence at transcript level"/>